<dbReference type="GO" id="GO:0004519">
    <property type="term" value="F:endonuclease activity"/>
    <property type="evidence" value="ECO:0007669"/>
    <property type="project" value="UniProtKB-KW"/>
</dbReference>
<keyword evidence="2" id="KW-0255">Endonuclease</keyword>
<dbReference type="SMART" id="SM00507">
    <property type="entry name" value="HNHc"/>
    <property type="match status" value="1"/>
</dbReference>
<dbReference type="EMBL" id="SNSA01000009">
    <property type="protein sequence ID" value="TEU25737.1"/>
    <property type="molecule type" value="Genomic_DNA"/>
</dbReference>
<comment type="caution">
    <text evidence="2">The sequence shown here is derived from an EMBL/GenBank/DDBJ whole genome shotgun (WGS) entry which is preliminary data.</text>
</comment>
<protein>
    <submittedName>
        <fullName evidence="2">HNH endonuclease</fullName>
    </submittedName>
</protein>
<dbReference type="GO" id="GO:0008270">
    <property type="term" value="F:zinc ion binding"/>
    <property type="evidence" value="ECO:0007669"/>
    <property type="project" value="InterPro"/>
</dbReference>
<reference evidence="2 3" key="1">
    <citation type="submission" date="2019-03" db="EMBL/GenBank/DDBJ databases">
        <title>Draft genome sequence of an environmental Acinetobacter seifertii from Brazil.</title>
        <authorList>
            <person name="Furlan J.P.R."/>
            <person name="Stehling E.G."/>
        </authorList>
    </citation>
    <scope>NUCLEOTIDE SEQUENCE [LARGE SCALE GENOMIC DNA]</scope>
    <source>
        <strain evidence="2 3">SAb133</strain>
    </source>
</reference>
<dbReference type="CDD" id="cd00085">
    <property type="entry name" value="HNHc"/>
    <property type="match status" value="1"/>
</dbReference>
<gene>
    <name evidence="2" type="ORF">E2R16_16570</name>
</gene>
<dbReference type="GO" id="GO:0003676">
    <property type="term" value="F:nucleic acid binding"/>
    <property type="evidence" value="ECO:0007669"/>
    <property type="project" value="InterPro"/>
</dbReference>
<evidence type="ECO:0000313" key="2">
    <source>
        <dbReference type="EMBL" id="TEU25737.1"/>
    </source>
</evidence>
<proteinExistence type="predicted"/>
<name>A0A5E9PC01_9GAMM</name>
<dbReference type="InterPro" id="IPR003615">
    <property type="entry name" value="HNH_nuc"/>
</dbReference>
<accession>A0A5E9PC01</accession>
<evidence type="ECO:0000313" key="3">
    <source>
        <dbReference type="Proteomes" id="UP000297445"/>
    </source>
</evidence>
<keyword evidence="2" id="KW-0378">Hydrolase</keyword>
<dbReference type="AlphaFoldDB" id="A0A5E9PC01"/>
<keyword evidence="2" id="KW-0540">Nuclease</keyword>
<organism evidence="2 3">
    <name type="scientific">Acinetobacter seifertii</name>
    <dbReference type="NCBI Taxonomy" id="1530123"/>
    <lineage>
        <taxon>Bacteria</taxon>
        <taxon>Pseudomonadati</taxon>
        <taxon>Pseudomonadota</taxon>
        <taxon>Gammaproteobacteria</taxon>
        <taxon>Moraxellales</taxon>
        <taxon>Moraxellaceae</taxon>
        <taxon>Acinetobacter</taxon>
        <taxon>Acinetobacter calcoaceticus/baumannii complex</taxon>
    </lineage>
</organism>
<sequence length="298" mass="34177">MRILFCNIGWMRKYNGMDGDILERGGSYNDNEIGHEVCNFTNMDGSVFGYVQSPGKINITKLGANKDDLYIDGVTVVWTASSKSNGTVIIGWYKNATVYKEEIYFEFASELHKQNGVKSYRIKADFEDAYLLPIDEREFGIPRAKKGGIGQSNVWYAKLEETKPLVEKVKKYIEKYCLVNDLPDIDDLGVTEGSLKIRRHLVRERNLSIIKQKKQKILSDFGKLECEVCHFDFEKNYGEIGKEFCEVHHLIPLNQSDSIVKTKLEDLAIVCSNCHRMLHKGQPLLEIHELKMLLNKVN</sequence>
<evidence type="ECO:0000259" key="1">
    <source>
        <dbReference type="SMART" id="SM00507"/>
    </source>
</evidence>
<dbReference type="InterPro" id="IPR002711">
    <property type="entry name" value="HNH"/>
</dbReference>
<dbReference type="RefSeq" id="WP_006581641.1">
    <property type="nucleotide sequence ID" value="NZ_SNSA01000009.1"/>
</dbReference>
<dbReference type="Proteomes" id="UP000297445">
    <property type="component" value="Unassembled WGS sequence"/>
</dbReference>
<feature type="domain" description="HNH nuclease" evidence="1">
    <location>
        <begin position="211"/>
        <end position="276"/>
    </location>
</feature>
<dbReference type="Pfam" id="PF01844">
    <property type="entry name" value="HNH"/>
    <property type="match status" value="1"/>
</dbReference>